<dbReference type="PROSITE" id="PS01124">
    <property type="entry name" value="HTH_ARAC_FAMILY_2"/>
    <property type="match status" value="1"/>
</dbReference>
<dbReference type="InterPro" id="IPR020449">
    <property type="entry name" value="Tscrpt_reg_AraC-type_HTH"/>
</dbReference>
<protein>
    <submittedName>
        <fullName evidence="6">Transcriptional regulator AraC family protein</fullName>
    </submittedName>
</protein>
<feature type="domain" description="HTH araC/xylS-type" evidence="5">
    <location>
        <begin position="654"/>
        <end position="752"/>
    </location>
</feature>
<keyword evidence="3" id="KW-0804">Transcription</keyword>
<proteinExistence type="predicted"/>
<dbReference type="PANTHER" id="PTHR43280:SF27">
    <property type="entry name" value="TRANSCRIPTIONAL REGULATOR MTLR"/>
    <property type="match status" value="1"/>
</dbReference>
<name>A0A2W0CFH3_9BACL</name>
<evidence type="ECO:0000313" key="6">
    <source>
        <dbReference type="EMBL" id="PYY31017.1"/>
    </source>
</evidence>
<dbReference type="SMART" id="SM00342">
    <property type="entry name" value="HTH_ARAC"/>
    <property type="match status" value="1"/>
</dbReference>
<feature type="transmembrane region" description="Helical" evidence="4">
    <location>
        <begin position="12"/>
        <end position="37"/>
    </location>
</feature>
<organism evidence="6 7">
    <name type="scientific">Paenibacillus illinoisensis</name>
    <dbReference type="NCBI Taxonomy" id="59845"/>
    <lineage>
        <taxon>Bacteria</taxon>
        <taxon>Bacillati</taxon>
        <taxon>Bacillota</taxon>
        <taxon>Bacilli</taxon>
        <taxon>Bacillales</taxon>
        <taxon>Paenibacillaceae</taxon>
        <taxon>Paenibacillus</taxon>
    </lineage>
</organism>
<dbReference type="GO" id="GO:0043565">
    <property type="term" value="F:sequence-specific DNA binding"/>
    <property type="evidence" value="ECO:0007669"/>
    <property type="project" value="InterPro"/>
</dbReference>
<dbReference type="AlphaFoldDB" id="A0A2W0CFH3"/>
<evidence type="ECO:0000313" key="7">
    <source>
        <dbReference type="Proteomes" id="UP000247459"/>
    </source>
</evidence>
<dbReference type="EMBL" id="PRLG01000003">
    <property type="protein sequence ID" value="PYY31017.1"/>
    <property type="molecule type" value="Genomic_DNA"/>
</dbReference>
<dbReference type="GO" id="GO:0003700">
    <property type="term" value="F:DNA-binding transcription factor activity"/>
    <property type="evidence" value="ECO:0007669"/>
    <property type="project" value="InterPro"/>
</dbReference>
<evidence type="ECO:0000256" key="4">
    <source>
        <dbReference type="SAM" id="Phobius"/>
    </source>
</evidence>
<evidence type="ECO:0000256" key="3">
    <source>
        <dbReference type="ARBA" id="ARBA00023163"/>
    </source>
</evidence>
<keyword evidence="4" id="KW-1133">Transmembrane helix</keyword>
<dbReference type="PRINTS" id="PR00032">
    <property type="entry name" value="HTHARAC"/>
</dbReference>
<evidence type="ECO:0000256" key="1">
    <source>
        <dbReference type="ARBA" id="ARBA00023015"/>
    </source>
</evidence>
<reference evidence="6 7" key="1">
    <citation type="submission" date="2018-01" db="EMBL/GenBank/DDBJ databases">
        <title>Genome sequence of the PGP bacterium Paenibacillus illinoisensis E3.</title>
        <authorList>
            <person name="Rolli E."/>
            <person name="Marasco R."/>
            <person name="Bessem C."/>
            <person name="Michoud G."/>
            <person name="Gaiarsa S."/>
            <person name="Borin S."/>
            <person name="Daffonchio D."/>
        </authorList>
    </citation>
    <scope>NUCLEOTIDE SEQUENCE [LARGE SCALE GENOMIC DNA]</scope>
    <source>
        <strain evidence="6 7">E3</strain>
    </source>
</reference>
<keyword evidence="2" id="KW-0238">DNA-binding</keyword>
<dbReference type="InterPro" id="IPR018060">
    <property type="entry name" value="HTH_AraC"/>
</dbReference>
<sequence>MNWILNKKRTLFFKIFVSFLAIISLFCLFYILIYYVFKTSLQEEIVQNSHNETKNTAERFSNHMEQIQIMLFHVYNNQDLVAFNRQLQRVGFQQADYLKAKNVMKDIQGYVYNSLFLLEDIIVHFPNEHLALGKSGSGSSDYMFNTSYQSDNYPLEHWSTLSTDPSTFVISPAASFQMKAGSPESRLLLPYTFKNPGSAYQIIAMIDIQKAVQSFFGTTDGHTLTITDQQSNILYHSSSTSAEARMPVFQEGETTHKQNGRYYFKAEAADGLIYITSLADTRITDQLKRLTGYMIIIFVFSLLVATLVSLYLSRRLHTPVKDMLSSLLDRTSLSEVGEARQGESHILEYDLIQSRIGELKKEKDTIVAKLNRQNAILTNYSYMNQLKNINTDLSEWNDFLADGGSYQIVYYDIRFRISEKGTMPLDRERAVRHLLDYIHLQTKEKFHANHTFQMEKNEIVSVLKEAPAFQLQTLLEQLKASLDEEKHYYVVTICTLPATDQPTKFSETYQQLRDLASEARLLNETQLVSEARSLPDLDQPPVKRGRELNQAIQALEEDACMEWIQNSFAHFVKKDASVLQFRQLALSIMSHIVEYMDQQLSYKASGVPVSEWEDMLQDCHTREDYETVFKHIVSSVLTIMRDSKLPAHEEPAIAMFYEIINSHYMEDISLEYLSEKLNLSTTYLSVYIKEKTGINFSEHLQKTRMRKACELLATTNWTINEISVRVGYQNITSFNRLFKKTTGISPGVYRKQHLMEIQQQRKHVD</sequence>
<keyword evidence="4" id="KW-0812">Transmembrane</keyword>
<dbReference type="Gene3D" id="1.10.10.60">
    <property type="entry name" value="Homeodomain-like"/>
    <property type="match status" value="2"/>
</dbReference>
<dbReference type="Pfam" id="PF12833">
    <property type="entry name" value="HTH_18"/>
    <property type="match status" value="1"/>
</dbReference>
<comment type="caution">
    <text evidence="6">The sequence shown here is derived from an EMBL/GenBank/DDBJ whole genome shotgun (WGS) entry which is preliminary data.</text>
</comment>
<feature type="transmembrane region" description="Helical" evidence="4">
    <location>
        <begin position="290"/>
        <end position="313"/>
    </location>
</feature>
<evidence type="ECO:0000259" key="5">
    <source>
        <dbReference type="PROSITE" id="PS01124"/>
    </source>
</evidence>
<dbReference type="SUPFAM" id="SSF46689">
    <property type="entry name" value="Homeodomain-like"/>
    <property type="match status" value="1"/>
</dbReference>
<dbReference type="PANTHER" id="PTHR43280">
    <property type="entry name" value="ARAC-FAMILY TRANSCRIPTIONAL REGULATOR"/>
    <property type="match status" value="1"/>
</dbReference>
<accession>A0A2W0CFH3</accession>
<evidence type="ECO:0000256" key="2">
    <source>
        <dbReference type="ARBA" id="ARBA00023125"/>
    </source>
</evidence>
<dbReference type="Proteomes" id="UP000247459">
    <property type="component" value="Unassembled WGS sequence"/>
</dbReference>
<dbReference type="PROSITE" id="PS00041">
    <property type="entry name" value="HTH_ARAC_FAMILY_1"/>
    <property type="match status" value="1"/>
</dbReference>
<keyword evidence="4" id="KW-0472">Membrane</keyword>
<dbReference type="InterPro" id="IPR018062">
    <property type="entry name" value="HTH_AraC-typ_CS"/>
</dbReference>
<gene>
    <name evidence="6" type="ORF">PIL02S_00564</name>
</gene>
<keyword evidence="1" id="KW-0805">Transcription regulation</keyword>
<dbReference type="InterPro" id="IPR009057">
    <property type="entry name" value="Homeodomain-like_sf"/>
</dbReference>